<evidence type="ECO:0000313" key="4">
    <source>
        <dbReference type="EMBL" id="MFC3963070.1"/>
    </source>
</evidence>
<feature type="compositionally biased region" description="Gly residues" evidence="2">
    <location>
        <begin position="215"/>
        <end position="232"/>
    </location>
</feature>
<organism evidence="4 5">
    <name type="scientific">Nocardia jiangsuensis</name>
    <dbReference type="NCBI Taxonomy" id="1691563"/>
    <lineage>
        <taxon>Bacteria</taxon>
        <taxon>Bacillati</taxon>
        <taxon>Actinomycetota</taxon>
        <taxon>Actinomycetes</taxon>
        <taxon>Mycobacteriales</taxon>
        <taxon>Nocardiaceae</taxon>
        <taxon>Nocardia</taxon>
    </lineage>
</organism>
<evidence type="ECO:0000256" key="1">
    <source>
        <dbReference type="ARBA" id="ARBA00010652"/>
    </source>
</evidence>
<evidence type="ECO:0000313" key="5">
    <source>
        <dbReference type="Proteomes" id="UP001595696"/>
    </source>
</evidence>
<proteinExistence type="inferred from homology"/>
<feature type="compositionally biased region" description="Low complexity" evidence="2">
    <location>
        <begin position="355"/>
        <end position="371"/>
    </location>
</feature>
<dbReference type="PANTHER" id="PTHR46766">
    <property type="entry name" value="GLUTAMINE-RICH PROTEIN 2"/>
    <property type="match status" value="1"/>
</dbReference>
<name>A0ABV8DTS2_9NOCA</name>
<evidence type="ECO:0000259" key="3">
    <source>
        <dbReference type="Pfam" id="PF00823"/>
    </source>
</evidence>
<dbReference type="Gene3D" id="1.20.1260.20">
    <property type="entry name" value="PPE superfamily"/>
    <property type="match status" value="1"/>
</dbReference>
<feature type="region of interest" description="Disordered" evidence="2">
    <location>
        <begin position="210"/>
        <end position="270"/>
    </location>
</feature>
<dbReference type="EMBL" id="JBHSAX010000013">
    <property type="protein sequence ID" value="MFC3963070.1"/>
    <property type="molecule type" value="Genomic_DNA"/>
</dbReference>
<feature type="region of interest" description="Disordered" evidence="2">
    <location>
        <begin position="355"/>
        <end position="389"/>
    </location>
</feature>
<dbReference type="Pfam" id="PF00823">
    <property type="entry name" value="PPE"/>
    <property type="match status" value="1"/>
</dbReference>
<dbReference type="InterPro" id="IPR000030">
    <property type="entry name" value="PPE_dom"/>
</dbReference>
<dbReference type="SUPFAM" id="SSF140459">
    <property type="entry name" value="PE/PPE dimer-like"/>
    <property type="match status" value="1"/>
</dbReference>
<dbReference type="Proteomes" id="UP001595696">
    <property type="component" value="Unassembled WGS sequence"/>
</dbReference>
<comment type="caution">
    <text evidence="4">The sequence shown here is derived from an EMBL/GenBank/DDBJ whole genome shotgun (WGS) entry which is preliminary data.</text>
</comment>
<evidence type="ECO:0000256" key="2">
    <source>
        <dbReference type="SAM" id="MobiDB-lite"/>
    </source>
</evidence>
<dbReference type="InterPro" id="IPR038332">
    <property type="entry name" value="PPE_sf"/>
</dbReference>
<dbReference type="PANTHER" id="PTHR46766:SF1">
    <property type="entry name" value="GLUTAMINE-RICH PROTEIN 2"/>
    <property type="match status" value="1"/>
</dbReference>
<gene>
    <name evidence="4" type="ORF">ACFO0B_13830</name>
</gene>
<reference evidence="5" key="1">
    <citation type="journal article" date="2019" name="Int. J. Syst. Evol. Microbiol.">
        <title>The Global Catalogue of Microorganisms (GCM) 10K type strain sequencing project: providing services to taxonomists for standard genome sequencing and annotation.</title>
        <authorList>
            <consortium name="The Broad Institute Genomics Platform"/>
            <consortium name="The Broad Institute Genome Sequencing Center for Infectious Disease"/>
            <person name="Wu L."/>
            <person name="Ma J."/>
        </authorList>
    </citation>
    <scope>NUCLEOTIDE SEQUENCE [LARGE SCALE GENOMIC DNA]</scope>
    <source>
        <strain evidence="5">CGMCC 4.7330</strain>
    </source>
</reference>
<comment type="similarity">
    <text evidence="1">Belongs to the mycobacterial PPE family.</text>
</comment>
<sequence>MPAVLFDFGAMPPEVNSARLRLGPGPAPMAVVADCYANVALALMTMAAESAAAMGALETTWRGPAASRAQGAFRNYGNWLQQQAQVAAQAAASASGVATACAAAYATMPSLEAILANRAASATLAASNSMGQNTLAMAVNEAVYMAMWFAASATMNTYAGAALGATAGLQPPVPPPPITTLGTGYDAVQTFGELAGEDVGGADDTGVRLEKLADTGGGGGDSGGGDNGGGDTGPKDVTQPADPGGNPGTDITNPPAEPPRSPGDPAQALGDVQRAGAGLPDSLADATSGGGEVIDQHGFLGTSPYSSTLAALNGGALATAGGLGLITGGLGALAGSATGFRMPRTWTPGAGTAFGAAPSAPSAAPVSRQAPRGVTAPRATMRRRRDEERDGDVAVYVPGGDPGVPLLEEMPVFGVIEYDEDQREDRFATDRQYEVGVLESAYDH</sequence>
<keyword evidence="5" id="KW-1185">Reference proteome</keyword>
<protein>
    <submittedName>
        <fullName evidence="4">PPE family protein</fullName>
    </submittedName>
</protein>
<dbReference type="RefSeq" id="WP_378612803.1">
    <property type="nucleotide sequence ID" value="NZ_JBHSAX010000013.1"/>
</dbReference>
<feature type="domain" description="PPE" evidence="3">
    <location>
        <begin position="7"/>
        <end position="163"/>
    </location>
</feature>
<accession>A0ABV8DTS2</accession>